<dbReference type="SUPFAM" id="SSF46785">
    <property type="entry name" value="Winged helix' DNA-binding domain"/>
    <property type="match status" value="1"/>
</dbReference>
<dbReference type="Pfam" id="PF03466">
    <property type="entry name" value="LysR_substrate"/>
    <property type="match status" value="1"/>
</dbReference>
<keyword evidence="10" id="KW-1185">Reference proteome</keyword>
<comment type="caution">
    <text evidence="9">The sequence shown here is derived from an EMBL/GenBank/DDBJ whole genome shotgun (WGS) entry which is preliminary data.</text>
</comment>
<dbReference type="InterPro" id="IPR000847">
    <property type="entry name" value="LysR_HTH_N"/>
</dbReference>
<dbReference type="PRINTS" id="PR00039">
    <property type="entry name" value="HTHLYSR"/>
</dbReference>
<dbReference type="AlphaFoldDB" id="A0A1C7P144"/>
<keyword evidence="4" id="KW-0804">Transcription</keyword>
<dbReference type="Proteomes" id="UP000093111">
    <property type="component" value="Unassembled WGS sequence"/>
</dbReference>
<organism evidence="9 10">
    <name type="scientific">Pararhizobium polonicum</name>
    <dbReference type="NCBI Taxonomy" id="1612624"/>
    <lineage>
        <taxon>Bacteria</taxon>
        <taxon>Pseudomonadati</taxon>
        <taxon>Pseudomonadota</taxon>
        <taxon>Alphaproteobacteria</taxon>
        <taxon>Hyphomicrobiales</taxon>
        <taxon>Rhizobiaceae</taxon>
        <taxon>Rhizobium/Agrobacterium group</taxon>
        <taxon>Pararhizobium</taxon>
    </lineage>
</organism>
<dbReference type="Gene3D" id="1.10.10.10">
    <property type="entry name" value="Winged helix-like DNA-binding domain superfamily/Winged helix DNA-binding domain"/>
    <property type="match status" value="1"/>
</dbReference>
<dbReference type="EMBL" id="LGLV01000008">
    <property type="protein sequence ID" value="OBZ95023.1"/>
    <property type="molecule type" value="Genomic_DNA"/>
</dbReference>
<dbReference type="InterPro" id="IPR005119">
    <property type="entry name" value="LysR_subst-bd"/>
</dbReference>
<dbReference type="FunFam" id="1.10.10.10:FF:000001">
    <property type="entry name" value="LysR family transcriptional regulator"/>
    <property type="match status" value="1"/>
</dbReference>
<evidence type="ECO:0000256" key="5">
    <source>
        <dbReference type="ARBA" id="ARBA00054626"/>
    </source>
</evidence>
<sequence>MEIYQLRTFLAVARCQNLTRASEQLHLSQPAVSKQIKALEEELGLALFERTPAGVLLTKSGRDILSLAETTLAAAMALTGKAAQLRGEVAGTVRLGTIIDPSSLQLGDFLARMLQWHPMIEIKLKHGISGDILKQVESGELDAGYYLGTVERPGIAAVELRKVGYVVIAPGGWASKVHNQSIEDLAALPWVGPHIHSSQYRILQTLFSDAGVMPPAMAIEVDQESSMISLVKSGVGLCLMREEIVRASAREGELLIWEGAIPLCPLSFIYAEDRRTDGAIAAMLHVLDGMTAPTEMPKPE</sequence>
<evidence type="ECO:0000256" key="6">
    <source>
        <dbReference type="ARBA" id="ARBA00067332"/>
    </source>
</evidence>
<evidence type="ECO:0000256" key="4">
    <source>
        <dbReference type="ARBA" id="ARBA00023163"/>
    </source>
</evidence>
<gene>
    <name evidence="9" type="ORF">ADU59_14645</name>
</gene>
<keyword evidence="3" id="KW-0238">DNA-binding</keyword>
<evidence type="ECO:0000259" key="8">
    <source>
        <dbReference type="PROSITE" id="PS50931"/>
    </source>
</evidence>
<dbReference type="InterPro" id="IPR036390">
    <property type="entry name" value="WH_DNA-bd_sf"/>
</dbReference>
<accession>A0A1C7P144</accession>
<dbReference type="PANTHER" id="PTHR30126">
    <property type="entry name" value="HTH-TYPE TRANSCRIPTIONAL REGULATOR"/>
    <property type="match status" value="1"/>
</dbReference>
<dbReference type="STRING" id="1612624.ADU59_14645"/>
<dbReference type="GO" id="GO:0003700">
    <property type="term" value="F:DNA-binding transcription factor activity"/>
    <property type="evidence" value="ECO:0007669"/>
    <property type="project" value="InterPro"/>
</dbReference>
<dbReference type="Gene3D" id="3.40.190.290">
    <property type="match status" value="1"/>
</dbReference>
<dbReference type="CDD" id="cd05466">
    <property type="entry name" value="PBP2_LTTR_substrate"/>
    <property type="match status" value="1"/>
</dbReference>
<evidence type="ECO:0000256" key="2">
    <source>
        <dbReference type="ARBA" id="ARBA00023015"/>
    </source>
</evidence>
<evidence type="ECO:0000256" key="3">
    <source>
        <dbReference type="ARBA" id="ARBA00023125"/>
    </source>
</evidence>
<feature type="domain" description="HTH lysR-type" evidence="8">
    <location>
        <begin position="1"/>
        <end position="58"/>
    </location>
</feature>
<dbReference type="PROSITE" id="PS50931">
    <property type="entry name" value="HTH_LYSR"/>
    <property type="match status" value="1"/>
</dbReference>
<dbReference type="PANTHER" id="PTHR30126:SF40">
    <property type="entry name" value="HTH-TYPE TRANSCRIPTIONAL REGULATOR GLTR"/>
    <property type="match status" value="1"/>
</dbReference>
<evidence type="ECO:0000256" key="1">
    <source>
        <dbReference type="ARBA" id="ARBA00009437"/>
    </source>
</evidence>
<comment type="similarity">
    <text evidence="1">Belongs to the LysR transcriptional regulatory family.</text>
</comment>
<dbReference type="SUPFAM" id="SSF53850">
    <property type="entry name" value="Periplasmic binding protein-like II"/>
    <property type="match status" value="1"/>
</dbReference>
<evidence type="ECO:0000313" key="10">
    <source>
        <dbReference type="Proteomes" id="UP000093111"/>
    </source>
</evidence>
<protein>
    <recommendedName>
        <fullName evidence="6">HTH-type transcriptional regulator TtuA</fullName>
    </recommendedName>
    <alternativeName>
        <fullName evidence="7">Tartrate utilization transcriptional regulator</fullName>
    </alternativeName>
</protein>
<keyword evidence="2" id="KW-0805">Transcription regulation</keyword>
<dbReference type="GO" id="GO:0000976">
    <property type="term" value="F:transcription cis-regulatory region binding"/>
    <property type="evidence" value="ECO:0007669"/>
    <property type="project" value="TreeGrafter"/>
</dbReference>
<reference evidence="9 10" key="1">
    <citation type="journal article" date="2016" name="Syst. Appl. Microbiol.">
        <title>Pararhizobium polonicum sp. nov. isolated from tumors on stone fruit rootstocks.</title>
        <authorList>
            <person name="Pulawska J."/>
            <person name="Kuzmanovic N."/>
            <person name="Willems A."/>
            <person name="Pothier J.F."/>
        </authorList>
    </citation>
    <scope>NUCLEOTIDE SEQUENCE [LARGE SCALE GENOMIC DNA]</scope>
    <source>
        <strain evidence="9 10">F5.1</strain>
    </source>
</reference>
<proteinExistence type="inferred from homology"/>
<dbReference type="InterPro" id="IPR036388">
    <property type="entry name" value="WH-like_DNA-bd_sf"/>
</dbReference>
<evidence type="ECO:0000256" key="7">
    <source>
        <dbReference type="ARBA" id="ARBA00083243"/>
    </source>
</evidence>
<name>A0A1C7P144_9HYPH</name>
<dbReference type="Pfam" id="PF00126">
    <property type="entry name" value="HTH_1"/>
    <property type="match status" value="1"/>
</dbReference>
<evidence type="ECO:0000313" key="9">
    <source>
        <dbReference type="EMBL" id="OBZ95023.1"/>
    </source>
</evidence>
<comment type="function">
    <text evidence="5">Transcriptional regulator of the ttuABCDE tartrate utilization operon.</text>
</comment>
<dbReference type="PATRIC" id="fig|1612624.7.peg.4842"/>